<dbReference type="Pfam" id="PF00149">
    <property type="entry name" value="Metallophos"/>
    <property type="match status" value="1"/>
</dbReference>
<name>I3YA51_THIV6</name>
<dbReference type="AlphaFoldDB" id="I3YA51"/>
<sequence>MFVPTVRLTRLLACLLSLLIHGVADADCRTGATVTLLHFNDFHGQLEPDTDAASATGHPVGLGGLARLAATVARVRAENPDRPVLLLFAGDLLQGTVSSSLFLGIPDVILFNRMGVDAAVMGNHEFDYGQDVFRRLAGQADFPFLSANIQTHPEPLPVQPSLVIDRPDSPTVALLGLTTPELTTATHPRNAVGVSVEDPVTVARRLVPELREQADLVVVLSHLGLTDDRRLAQAIPEIDLIVGGHNHFVLEQPVLEGDVVIVQAGERGHWLGRLDLACREGRLERTAYRLLPMDASVPEDPEMATEVARIVAEAESGLAEEIGMAAVDLSARREDIRRGEAVFGNLMADLAREVTLADVALFNAGGFRASIPAGPVTLKQVYQAFPFRNELVVGQLTGAQLIAALQRSAAFDPEDNPGGLLQVSGLRYVIADRRLASASLQDGPIDPERLYQVVMPDFLAAGGDGYAMLTEMTAPVMTGRLISDLLIDAIRHGKTIAPVLDGRIRRGSP</sequence>
<feature type="signal peptide" evidence="2">
    <location>
        <begin position="1"/>
        <end position="26"/>
    </location>
</feature>
<dbReference type="PANTHER" id="PTHR11575">
    <property type="entry name" value="5'-NUCLEOTIDASE-RELATED"/>
    <property type="match status" value="1"/>
</dbReference>
<dbReference type="GO" id="GO:0030288">
    <property type="term" value="C:outer membrane-bounded periplasmic space"/>
    <property type="evidence" value="ECO:0007669"/>
    <property type="project" value="TreeGrafter"/>
</dbReference>
<feature type="chain" id="PRO_5005136144" evidence="2">
    <location>
        <begin position="27"/>
        <end position="509"/>
    </location>
</feature>
<dbReference type="CDD" id="cd00845">
    <property type="entry name" value="MPP_UshA_N_like"/>
    <property type="match status" value="1"/>
</dbReference>
<dbReference type="SUPFAM" id="SSF56300">
    <property type="entry name" value="Metallo-dependent phosphatases"/>
    <property type="match status" value="1"/>
</dbReference>
<dbReference type="eggNOG" id="COG0737">
    <property type="taxonomic scope" value="Bacteria"/>
</dbReference>
<evidence type="ECO:0000259" key="4">
    <source>
        <dbReference type="Pfam" id="PF02872"/>
    </source>
</evidence>
<dbReference type="Proteomes" id="UP000006062">
    <property type="component" value="Chromosome"/>
</dbReference>
<dbReference type="InterPro" id="IPR036907">
    <property type="entry name" value="5'-Nucleotdase_C_sf"/>
</dbReference>
<dbReference type="GO" id="GO:0000166">
    <property type="term" value="F:nucleotide binding"/>
    <property type="evidence" value="ECO:0007669"/>
    <property type="project" value="UniProtKB-KW"/>
</dbReference>
<dbReference type="GO" id="GO:0016787">
    <property type="term" value="F:hydrolase activity"/>
    <property type="evidence" value="ECO:0007669"/>
    <property type="project" value="UniProtKB-KW"/>
</dbReference>
<organism evidence="5 6">
    <name type="scientific">Thiocystis violascens (strain ATCC 17096 / DSM 198 / 6111)</name>
    <name type="common">Chromatium violascens</name>
    <dbReference type="NCBI Taxonomy" id="765911"/>
    <lineage>
        <taxon>Bacteria</taxon>
        <taxon>Pseudomonadati</taxon>
        <taxon>Pseudomonadota</taxon>
        <taxon>Gammaproteobacteria</taxon>
        <taxon>Chromatiales</taxon>
        <taxon>Chromatiaceae</taxon>
        <taxon>Thiocystis</taxon>
    </lineage>
</organism>
<reference evidence="5 6" key="1">
    <citation type="submission" date="2012-06" db="EMBL/GenBank/DDBJ databases">
        <title>Complete sequence of Thiocystis violascens DSM 198.</title>
        <authorList>
            <consortium name="US DOE Joint Genome Institute"/>
            <person name="Lucas S."/>
            <person name="Han J."/>
            <person name="Lapidus A."/>
            <person name="Cheng J.-F."/>
            <person name="Goodwin L."/>
            <person name="Pitluck S."/>
            <person name="Peters L."/>
            <person name="Ovchinnikova G."/>
            <person name="Teshima H."/>
            <person name="Detter J.C."/>
            <person name="Han C."/>
            <person name="Tapia R."/>
            <person name="Land M."/>
            <person name="Hauser L."/>
            <person name="Kyrpides N."/>
            <person name="Ivanova N."/>
            <person name="Pagani I."/>
            <person name="Vogl K."/>
            <person name="Liu Z."/>
            <person name="Frigaard N.-U."/>
            <person name="Bryant D."/>
            <person name="Woyke T."/>
        </authorList>
    </citation>
    <scope>NUCLEOTIDE SEQUENCE [LARGE SCALE GENOMIC DNA]</scope>
    <source>
        <strain evidence="6">ATCC 17096 / DSM 198 / 6111</strain>
    </source>
</reference>
<evidence type="ECO:0000256" key="2">
    <source>
        <dbReference type="RuleBase" id="RU362119"/>
    </source>
</evidence>
<dbReference type="Gene3D" id="3.60.21.10">
    <property type="match status" value="1"/>
</dbReference>
<keyword evidence="2 5" id="KW-0378">Hydrolase</keyword>
<dbReference type="InterPro" id="IPR008334">
    <property type="entry name" value="5'-Nucleotdase_C"/>
</dbReference>
<dbReference type="PANTHER" id="PTHR11575:SF24">
    <property type="entry name" value="5'-NUCLEOTIDASE"/>
    <property type="match status" value="1"/>
</dbReference>
<dbReference type="STRING" id="765911.Thivi_1901"/>
<dbReference type="Pfam" id="PF02872">
    <property type="entry name" value="5_nucleotid_C"/>
    <property type="match status" value="1"/>
</dbReference>
<dbReference type="GO" id="GO:0009166">
    <property type="term" value="P:nucleotide catabolic process"/>
    <property type="evidence" value="ECO:0007669"/>
    <property type="project" value="InterPro"/>
</dbReference>
<dbReference type="InterPro" id="IPR004843">
    <property type="entry name" value="Calcineurin-like_PHP"/>
</dbReference>
<dbReference type="InterPro" id="IPR006179">
    <property type="entry name" value="5_nucleotidase/apyrase"/>
</dbReference>
<dbReference type="HOGENOM" id="CLU_005854_7_3_6"/>
<dbReference type="Gene3D" id="3.90.780.10">
    <property type="entry name" value="5'-Nucleotidase, C-terminal domain"/>
    <property type="match status" value="1"/>
</dbReference>
<feature type="domain" description="Calcineurin-like phosphoesterase" evidence="3">
    <location>
        <begin position="35"/>
        <end position="247"/>
    </location>
</feature>
<accession>I3YA51</accession>
<evidence type="ECO:0000313" key="6">
    <source>
        <dbReference type="Proteomes" id="UP000006062"/>
    </source>
</evidence>
<gene>
    <name evidence="5" type="ordered locus">Thivi_1901</name>
</gene>
<dbReference type="KEGG" id="tvi:Thivi_1901"/>
<protein>
    <submittedName>
        <fullName evidence="5">5'-nucleotidase/2',3'-cyclic phosphodiesterase-like hydrolase</fullName>
    </submittedName>
</protein>
<proteinExistence type="inferred from homology"/>
<feature type="domain" description="5'-Nucleotidase C-terminal" evidence="4">
    <location>
        <begin position="322"/>
        <end position="471"/>
    </location>
</feature>
<evidence type="ECO:0000259" key="3">
    <source>
        <dbReference type="Pfam" id="PF00149"/>
    </source>
</evidence>
<keyword evidence="1 2" id="KW-0732">Signal</keyword>
<dbReference type="OrthoDB" id="9803927at2"/>
<evidence type="ECO:0000313" key="5">
    <source>
        <dbReference type="EMBL" id="AFL73869.1"/>
    </source>
</evidence>
<keyword evidence="2" id="KW-0547">Nucleotide-binding</keyword>
<dbReference type="SUPFAM" id="SSF55816">
    <property type="entry name" value="5'-nucleotidase (syn. UDP-sugar hydrolase), C-terminal domain"/>
    <property type="match status" value="1"/>
</dbReference>
<dbReference type="InterPro" id="IPR029052">
    <property type="entry name" value="Metallo-depent_PP-like"/>
</dbReference>
<dbReference type="PRINTS" id="PR01607">
    <property type="entry name" value="APYRASEFAMLY"/>
</dbReference>
<evidence type="ECO:0000256" key="1">
    <source>
        <dbReference type="ARBA" id="ARBA00022729"/>
    </source>
</evidence>
<keyword evidence="6" id="KW-1185">Reference proteome</keyword>
<dbReference type="EMBL" id="CP003154">
    <property type="protein sequence ID" value="AFL73869.1"/>
    <property type="molecule type" value="Genomic_DNA"/>
</dbReference>
<comment type="similarity">
    <text evidence="2">Belongs to the 5'-nucleotidase family.</text>
</comment>